<gene>
    <name evidence="4" type="ORF">ZT3D7_G5538</name>
</gene>
<dbReference type="PANTHER" id="PTHR37981">
    <property type="entry name" value="LIPASE 2"/>
    <property type="match status" value="1"/>
</dbReference>
<accession>A0A1X7RSK4</accession>
<feature type="compositionally biased region" description="Low complexity" evidence="1">
    <location>
        <begin position="798"/>
        <end position="809"/>
    </location>
</feature>
<keyword evidence="2" id="KW-0732">Signal</keyword>
<dbReference type="PANTHER" id="PTHR37981:SF1">
    <property type="entry name" value="SGNH HYDROLASE-TYPE ESTERASE DOMAIN-CONTAINING PROTEIN"/>
    <property type="match status" value="1"/>
</dbReference>
<protein>
    <recommendedName>
        <fullName evidence="3">SGNH hydrolase-type esterase domain-containing protein</fullName>
    </recommendedName>
</protein>
<feature type="region of interest" description="Disordered" evidence="1">
    <location>
        <begin position="782"/>
        <end position="820"/>
    </location>
</feature>
<dbReference type="CDD" id="cd01823">
    <property type="entry name" value="SEST_like"/>
    <property type="match status" value="1"/>
</dbReference>
<sequence length="820" mass="90934">MLSKTFFHILILFGLAGRQADALVVRYDLVARPSRQSSNITILIPRVDSDGVSAMCELGNPSLPERFRRSAIQSSTLTRRAPRRKHPLANPKSDSDGSFTQFIGRFVNIAETLYIEPKEQVDKWTTKVGNRDVGISATGVWHAFGDQAENFVMQGLSGCTAIIIISSKGLWAGHLWESSTVVFGPSAHLERYALGVFKHRPRPTSDFKKLAVDILGARTPPRVQKDRPLWKSLVDLQQDHGDPFAQGTDVEIFVLTQAKAIDDDNVRFRAHIDLLRSKLEELIPGARYTERTYIKGSPIPPVTMGVIAVQYSPYDHDEGSGNECARQARARVFYENNKQSVIDKSWTPNQDQGGVTRKRDACEPPQEAIEWPIKQGYVAFGDSFAAGMGTGTTTSDSCRIGSANIGDLINAYTDDPNIDYQRRMCSGDTTVGLDRQIKEWKNPEKADVATLTIGGNDLGFSDIVSLCVLSFTLDYITSLTNRCNNAKKKARQLMRDTSDNGIGTRLVAAYTKILEKSTRKDFHLYVSGYPSGFFNAETEDCENVTFDWQSPSYCSSWTCTRPHAWYLYLAIRKDLNDLVVELNDVISAAIQKVNTDKGVDQVHFVDVGPLFDNHRWCEASDDPNFHEPDEDRANTWYFLSGWKDIPSPDWPMTASLPDNDQMEITALIEQGSIQLPPADTCEASLGTDPDPYARWLCRASEGVAAEPQGDLASKLREANNEIAAKNFTGQSIGWFSPTRQIKTFHPRTPGMIAYRDSTIAAINLTQSVVNADLPVFTYDPEDPKFTYAPEQPSPPAPTTTNTNGLLSPLMGPPGGKVLPP</sequence>
<dbReference type="Pfam" id="PF13472">
    <property type="entry name" value="Lipase_GDSL_2"/>
    <property type="match status" value="1"/>
</dbReference>
<feature type="chain" id="PRO_5013299040" description="SGNH hydrolase-type esterase domain-containing protein" evidence="2">
    <location>
        <begin position="23"/>
        <end position="820"/>
    </location>
</feature>
<reference evidence="4 5" key="1">
    <citation type="submission" date="2016-06" db="EMBL/GenBank/DDBJ databases">
        <authorList>
            <person name="Kjaerup R.B."/>
            <person name="Dalgaard T.S."/>
            <person name="Juul-Madsen H.R."/>
        </authorList>
    </citation>
    <scope>NUCLEOTIDE SEQUENCE [LARGE SCALE GENOMIC DNA]</scope>
</reference>
<evidence type="ECO:0000256" key="1">
    <source>
        <dbReference type="SAM" id="MobiDB-lite"/>
    </source>
</evidence>
<dbReference type="SUPFAM" id="SSF52266">
    <property type="entry name" value="SGNH hydrolase"/>
    <property type="match status" value="1"/>
</dbReference>
<dbReference type="Gene3D" id="3.40.50.1110">
    <property type="entry name" value="SGNH hydrolase"/>
    <property type="match status" value="1"/>
</dbReference>
<dbReference type="Proteomes" id="UP000215127">
    <property type="component" value="Chromosome 4"/>
</dbReference>
<dbReference type="GO" id="GO:0006629">
    <property type="term" value="P:lipid metabolic process"/>
    <property type="evidence" value="ECO:0007669"/>
    <property type="project" value="TreeGrafter"/>
</dbReference>
<feature type="region of interest" description="Disordered" evidence="1">
    <location>
        <begin position="74"/>
        <end position="96"/>
    </location>
</feature>
<proteinExistence type="predicted"/>
<dbReference type="InterPro" id="IPR036514">
    <property type="entry name" value="SGNH_hydro_sf"/>
</dbReference>
<evidence type="ECO:0000259" key="3">
    <source>
        <dbReference type="Pfam" id="PF13472"/>
    </source>
</evidence>
<dbReference type="InterPro" id="IPR037460">
    <property type="entry name" value="SEST-like"/>
</dbReference>
<feature type="signal peptide" evidence="2">
    <location>
        <begin position="1"/>
        <end position="22"/>
    </location>
</feature>
<dbReference type="GO" id="GO:0016788">
    <property type="term" value="F:hydrolase activity, acting on ester bonds"/>
    <property type="evidence" value="ECO:0007669"/>
    <property type="project" value="InterPro"/>
</dbReference>
<evidence type="ECO:0000313" key="4">
    <source>
        <dbReference type="EMBL" id="SMQ50385.1"/>
    </source>
</evidence>
<dbReference type="InterPro" id="IPR013830">
    <property type="entry name" value="SGNH_hydro"/>
</dbReference>
<organism evidence="4 5">
    <name type="scientific">Zymoseptoria tritici (strain ST99CH_3D7)</name>
    <dbReference type="NCBI Taxonomy" id="1276538"/>
    <lineage>
        <taxon>Eukaryota</taxon>
        <taxon>Fungi</taxon>
        <taxon>Dikarya</taxon>
        <taxon>Ascomycota</taxon>
        <taxon>Pezizomycotina</taxon>
        <taxon>Dothideomycetes</taxon>
        <taxon>Dothideomycetidae</taxon>
        <taxon>Mycosphaerellales</taxon>
        <taxon>Mycosphaerellaceae</taxon>
        <taxon>Zymoseptoria</taxon>
    </lineage>
</organism>
<dbReference type="EMBL" id="LT853695">
    <property type="protein sequence ID" value="SMQ50385.1"/>
    <property type="molecule type" value="Genomic_DNA"/>
</dbReference>
<name>A0A1X7RSK4_ZYMT9</name>
<feature type="domain" description="SGNH hydrolase-type esterase" evidence="3">
    <location>
        <begin position="379"/>
        <end position="614"/>
    </location>
</feature>
<evidence type="ECO:0000256" key="2">
    <source>
        <dbReference type="SAM" id="SignalP"/>
    </source>
</evidence>
<keyword evidence="5" id="KW-1185">Reference proteome</keyword>
<dbReference type="AlphaFoldDB" id="A0A1X7RSK4"/>
<evidence type="ECO:0000313" key="5">
    <source>
        <dbReference type="Proteomes" id="UP000215127"/>
    </source>
</evidence>